<accession>Q0FKJ3</accession>
<evidence type="ECO:0008006" key="3">
    <source>
        <dbReference type="Google" id="ProtNLM"/>
    </source>
</evidence>
<dbReference type="STRING" id="314265.R2601_07733"/>
<reference evidence="1 2" key="1">
    <citation type="journal article" date="2010" name="J. Bacteriol.">
        <title>Genome sequences of Pelagibaca bermudensis HTCC2601T and Maritimibacter alkaliphilus HTCC2654T, the type strains of two marine Roseobacter genera.</title>
        <authorList>
            <person name="Thrash J.C."/>
            <person name="Cho J.C."/>
            <person name="Ferriera S."/>
            <person name="Johnson J."/>
            <person name="Vergin K.L."/>
            <person name="Giovannoni S.J."/>
        </authorList>
    </citation>
    <scope>NUCLEOTIDE SEQUENCE [LARGE SCALE GENOMIC DNA]</scope>
    <source>
        <strain evidence="2">DSM 26914 / JCM 13377 / KCTC 12554 / HTCC2601</strain>
    </source>
</reference>
<evidence type="ECO:0000313" key="1">
    <source>
        <dbReference type="EMBL" id="EAU44739.1"/>
    </source>
</evidence>
<proteinExistence type="predicted"/>
<protein>
    <recommendedName>
        <fullName evidence="3">Lipid A 3-O-deacylase</fullName>
    </recommendedName>
</protein>
<comment type="caution">
    <text evidence="1">The sequence shown here is derived from an EMBL/GenBank/DDBJ whole genome shotgun (WGS) entry which is preliminary data.</text>
</comment>
<name>Q0FKJ3_SALBH</name>
<dbReference type="AlphaFoldDB" id="Q0FKJ3"/>
<dbReference type="InterPro" id="IPR018550">
    <property type="entry name" value="Lipid-A_deacylase-rel"/>
</dbReference>
<keyword evidence="2" id="KW-1185">Reference proteome</keyword>
<dbReference type="Gene3D" id="2.40.160.20">
    <property type="match status" value="1"/>
</dbReference>
<organism evidence="1 2">
    <name type="scientific">Salipiger bermudensis (strain DSM 26914 / JCM 13377 / KCTC 12554 / HTCC2601)</name>
    <name type="common">Pelagibaca bermudensis</name>
    <dbReference type="NCBI Taxonomy" id="314265"/>
    <lineage>
        <taxon>Bacteria</taxon>
        <taxon>Pseudomonadati</taxon>
        <taxon>Pseudomonadota</taxon>
        <taxon>Alphaproteobacteria</taxon>
        <taxon>Rhodobacterales</taxon>
        <taxon>Roseobacteraceae</taxon>
        <taxon>Salipiger</taxon>
    </lineage>
</organism>
<dbReference type="eggNOG" id="ENOG5030YRY">
    <property type="taxonomic scope" value="Bacteria"/>
</dbReference>
<sequence length="177" mass="19358">MEVKMADGTFAVLLLVAGLTDMGTNYCGTPTGCLGAGEQESRLSFSAGNVIERRAEEGFEVSMRYDFARMIGPFGQAVGLSWGEESGSWVGYGWTWGTTFGKSPFYTELHAMPGLYAAADDFDLGGPIEFRSGIELGYENRNGWRYAVSYDHRSNAGIYDENPGVETVNFKVSIPLR</sequence>
<dbReference type="Proteomes" id="UP000006230">
    <property type="component" value="Unassembled WGS sequence"/>
</dbReference>
<gene>
    <name evidence="1" type="ORF">R2601_07733</name>
</gene>
<dbReference type="EMBL" id="AATQ01000039">
    <property type="protein sequence ID" value="EAU44739.1"/>
    <property type="molecule type" value="Genomic_DNA"/>
</dbReference>
<evidence type="ECO:0000313" key="2">
    <source>
        <dbReference type="Proteomes" id="UP000006230"/>
    </source>
</evidence>
<dbReference type="HOGENOM" id="CLU_116714_1_0_5"/>
<dbReference type="Pfam" id="PF09411">
    <property type="entry name" value="PagL"/>
    <property type="match status" value="1"/>
</dbReference>